<dbReference type="EMBL" id="MAEM01000542">
    <property type="protein sequence ID" value="OBR98196.1"/>
    <property type="molecule type" value="Genomic_DNA"/>
</dbReference>
<feature type="transmembrane region" description="Helical" evidence="4">
    <location>
        <begin position="136"/>
        <end position="159"/>
    </location>
</feature>
<evidence type="ECO:0000313" key="6">
    <source>
        <dbReference type="Proteomes" id="UP000093757"/>
    </source>
</evidence>
<dbReference type="PANTHER" id="PTHR37042:SF4">
    <property type="entry name" value="OUTER MEMBRANE PROTEIN RV1973"/>
    <property type="match status" value="1"/>
</dbReference>
<keyword evidence="2 4" id="KW-0472">Membrane</keyword>
<evidence type="ECO:0000256" key="2">
    <source>
        <dbReference type="ARBA" id="ARBA00023136"/>
    </source>
</evidence>
<accession>A0A1A6B770</accession>
<keyword evidence="4" id="KW-0812">Transmembrane</keyword>
<sequence length="293" mass="31013">MERRAGLVKKGDTSHTAAEIRSLADEAEAEAAEAEALAAAARARARAIKLRREAQLAEAKKPVEKDISDEPADGEDTLEADAGDAEGAEEPEDAEAAADSESAGTQAIAEVAEVDSRETAVSESGRRWPRRPKLSSVAAVLAVVISLVAVGASVEMAVLHKHAVRERQQVAEYAAAARQGVVTLTSLDFEHAKEGVQRIVEVSTGTFKDDFLKMADDFTNVVEQSKVVSQGSVQAAAVDLDSMTDNSAVVLVASTSEVTNAAGAKQDPRKYRLIVTMTRDGGQLKMSKVEFVP</sequence>
<evidence type="ECO:0000256" key="1">
    <source>
        <dbReference type="ARBA" id="ARBA00004370"/>
    </source>
</evidence>
<dbReference type="AlphaFoldDB" id="A0A1A6B770"/>
<evidence type="ECO:0000313" key="5">
    <source>
        <dbReference type="EMBL" id="OBR98196.1"/>
    </source>
</evidence>
<feature type="compositionally biased region" description="Acidic residues" evidence="3">
    <location>
        <begin position="69"/>
        <end position="98"/>
    </location>
</feature>
<feature type="region of interest" description="Disordered" evidence="3">
    <location>
        <begin position="55"/>
        <end position="105"/>
    </location>
</feature>
<keyword evidence="4" id="KW-1133">Transmembrane helix</keyword>
<comment type="caution">
    <text evidence="5">The sequence shown here is derived from an EMBL/GenBank/DDBJ whole genome shotgun (WGS) entry which is preliminary data.</text>
</comment>
<proteinExistence type="predicted"/>
<feature type="compositionally biased region" description="Basic and acidic residues" evidence="3">
    <location>
        <begin position="55"/>
        <end position="68"/>
    </location>
</feature>
<evidence type="ECO:0000256" key="4">
    <source>
        <dbReference type="SAM" id="Phobius"/>
    </source>
</evidence>
<name>A0A1A6B770_MYCGO</name>
<dbReference type="Proteomes" id="UP000093757">
    <property type="component" value="Unassembled WGS sequence"/>
</dbReference>
<comment type="subcellular location">
    <subcellularLocation>
        <location evidence="1">Membrane</location>
    </subcellularLocation>
</comment>
<evidence type="ECO:0008006" key="7">
    <source>
        <dbReference type="Google" id="ProtNLM"/>
    </source>
</evidence>
<reference evidence="5 6" key="1">
    <citation type="submission" date="2016-06" db="EMBL/GenBank/DDBJ databases">
        <authorList>
            <person name="Kjaerup R.B."/>
            <person name="Dalgaard T.S."/>
            <person name="Juul-Madsen H.R."/>
        </authorList>
    </citation>
    <scope>NUCLEOTIDE SEQUENCE [LARGE SCALE GENOMIC DNA]</scope>
    <source>
        <strain evidence="5 6">1245752.6</strain>
    </source>
</reference>
<dbReference type="PANTHER" id="PTHR37042">
    <property type="entry name" value="OUTER MEMBRANE PROTEIN RV1973"/>
    <property type="match status" value="1"/>
</dbReference>
<evidence type="ECO:0000256" key="3">
    <source>
        <dbReference type="SAM" id="MobiDB-lite"/>
    </source>
</evidence>
<dbReference type="GO" id="GO:0016020">
    <property type="term" value="C:membrane"/>
    <property type="evidence" value="ECO:0007669"/>
    <property type="project" value="UniProtKB-SubCell"/>
</dbReference>
<organism evidence="5 6">
    <name type="scientific">Mycobacterium gordonae</name>
    <dbReference type="NCBI Taxonomy" id="1778"/>
    <lineage>
        <taxon>Bacteria</taxon>
        <taxon>Bacillati</taxon>
        <taxon>Actinomycetota</taxon>
        <taxon>Actinomycetes</taxon>
        <taxon>Mycobacteriales</taxon>
        <taxon>Mycobacteriaceae</taxon>
        <taxon>Mycobacterium</taxon>
    </lineage>
</organism>
<protein>
    <recommendedName>
        <fullName evidence="7">Mammalian cell entry protein</fullName>
    </recommendedName>
</protein>
<gene>
    <name evidence="5" type="ORF">A9W98_00345</name>
</gene>